<evidence type="ECO:0000256" key="10">
    <source>
        <dbReference type="PIRSR" id="PIRSR600823-1"/>
    </source>
</evidence>
<feature type="active site" description="Proton acceptor" evidence="10">
    <location>
        <position position="66"/>
    </location>
</feature>
<evidence type="ECO:0000313" key="17">
    <source>
        <dbReference type="EMBL" id="OWM86984.1"/>
    </source>
</evidence>
<keyword evidence="7 11" id="KW-0479">Metal-binding</keyword>
<dbReference type="Proteomes" id="UP000197138">
    <property type="component" value="Unassembled WGS sequence"/>
</dbReference>
<name>A0A218XPY6_PUNGR</name>
<evidence type="ECO:0000256" key="12">
    <source>
        <dbReference type="PIRSR" id="PIRSR600823-4"/>
    </source>
</evidence>
<dbReference type="InterPro" id="IPR000823">
    <property type="entry name" value="Peroxidase_pln"/>
</dbReference>
<comment type="caution">
    <text evidence="17">The sequence shown here is derived from an EMBL/GenBank/DDBJ whole genome shotgun (WGS) entry which is preliminary data.</text>
</comment>
<dbReference type="GO" id="GO:0046872">
    <property type="term" value="F:metal ion binding"/>
    <property type="evidence" value="ECO:0007669"/>
    <property type="project" value="UniProtKB-KW"/>
</dbReference>
<sequence length="212" mass="23473">MEAFRAPSFILAVSMLLMAVASARQLRTDFYNNTCLNVEHLVRSAVTRKFQLTDITAPATLRLFFHDCFVRGCDASVLLASPNNDAEKDHPIDLSLARDGFDTVIKDEAVVDNNPQCQNKVSYADILALAKRDVISLAGGPFYHVELGRRDGRISTKASVEHRISLPTFDLVQLNTSFDGYGLSQIDMIALSDMEKTRGSILAYMRNGEVVV</sequence>
<evidence type="ECO:0000256" key="9">
    <source>
        <dbReference type="ARBA" id="ARBA00023004"/>
    </source>
</evidence>
<feature type="binding site" evidence="11">
    <location>
        <position position="70"/>
    </location>
    <ligand>
        <name>Ca(2+)</name>
        <dbReference type="ChEBI" id="CHEBI:29108"/>
        <label>1</label>
    </ligand>
</feature>
<comment type="cofactor">
    <cofactor evidence="2">
        <name>heme b</name>
        <dbReference type="ChEBI" id="CHEBI:60344"/>
    </cofactor>
</comment>
<evidence type="ECO:0000256" key="3">
    <source>
        <dbReference type="ARBA" id="ARBA00002322"/>
    </source>
</evidence>
<dbReference type="AlphaFoldDB" id="A0A218XPY6"/>
<comment type="cofactor">
    <cofactor evidence="11">
        <name>Ca(2+)</name>
        <dbReference type="ChEBI" id="CHEBI:29108"/>
    </cofactor>
    <text evidence="11">Binds 2 calcium ions per subunit.</text>
</comment>
<keyword evidence="13" id="KW-1015">Disulfide bond</keyword>
<dbReference type="PANTHER" id="PTHR31517">
    <property type="match status" value="1"/>
</dbReference>
<feature type="binding site" evidence="11">
    <location>
        <position position="67"/>
    </location>
    <ligand>
        <name>Ca(2+)</name>
        <dbReference type="ChEBI" id="CHEBI:29108"/>
        <label>1</label>
    </ligand>
</feature>
<keyword evidence="5" id="KW-0575">Peroxidase</keyword>
<evidence type="ECO:0000256" key="14">
    <source>
        <dbReference type="RuleBase" id="RU004241"/>
    </source>
</evidence>
<feature type="disulfide bond" evidence="13">
    <location>
        <begin position="68"/>
        <end position="73"/>
    </location>
</feature>
<feature type="binding site" evidence="11">
    <location>
        <position position="72"/>
    </location>
    <ligand>
        <name>Ca(2+)</name>
        <dbReference type="ChEBI" id="CHEBI:29108"/>
        <label>1</label>
    </ligand>
</feature>
<dbReference type="EMBL" id="MTKT01001080">
    <property type="protein sequence ID" value="OWM86984.1"/>
    <property type="molecule type" value="Genomic_DNA"/>
</dbReference>
<feature type="disulfide bond" evidence="13">
    <location>
        <begin position="35"/>
        <end position="117"/>
    </location>
</feature>
<accession>A0A218XPY6</accession>
<evidence type="ECO:0000256" key="7">
    <source>
        <dbReference type="ARBA" id="ARBA00022723"/>
    </source>
</evidence>
<feature type="signal peptide" evidence="15">
    <location>
        <begin position="1"/>
        <end position="23"/>
    </location>
</feature>
<dbReference type="InterPro" id="IPR019794">
    <property type="entry name" value="Peroxidases_AS"/>
</dbReference>
<dbReference type="InterPro" id="IPR010255">
    <property type="entry name" value="Haem_peroxidase_sf"/>
</dbReference>
<dbReference type="GO" id="GO:0140825">
    <property type="term" value="F:lactoperoxidase activity"/>
    <property type="evidence" value="ECO:0007669"/>
    <property type="project" value="UniProtKB-EC"/>
</dbReference>
<comment type="function">
    <text evidence="3">Removal of H(2)O(2), oxidation of toxic reductants, biosynthesis and degradation of lignin, suberization, auxin catabolism, response to environmental stresses such as wounding, pathogen attack and oxidative stress. These functions might be dependent on each isozyme/isoform in each plant tissue.</text>
</comment>
<reference evidence="18" key="1">
    <citation type="journal article" date="2017" name="Plant J.">
        <title>The pomegranate (Punica granatum L.) genome and the genomics of punicalagin biosynthesis.</title>
        <authorList>
            <person name="Qin G."/>
            <person name="Xu C."/>
            <person name="Ming R."/>
            <person name="Tang H."/>
            <person name="Guyot R."/>
            <person name="Kramer E.M."/>
            <person name="Hu Y."/>
            <person name="Yi X."/>
            <person name="Qi Y."/>
            <person name="Xu X."/>
            <person name="Gao Z."/>
            <person name="Pan H."/>
            <person name="Jian J."/>
            <person name="Tian Y."/>
            <person name="Yue Z."/>
            <person name="Xu Y."/>
        </authorList>
    </citation>
    <scope>NUCLEOTIDE SEQUENCE [LARGE SCALE GENOMIC DNA]</scope>
    <source>
        <strain evidence="18">cv. Dabenzi</strain>
    </source>
</reference>
<dbReference type="PRINTS" id="PR00461">
    <property type="entry name" value="PLPEROXIDASE"/>
</dbReference>
<dbReference type="EC" id="1.11.1.7" evidence="4"/>
<comment type="similarity">
    <text evidence="14">Belongs to the peroxidase family.</text>
</comment>
<dbReference type="PROSITE" id="PS00436">
    <property type="entry name" value="PEROXIDASE_2"/>
    <property type="match status" value="1"/>
</dbReference>
<dbReference type="GO" id="GO:0006979">
    <property type="term" value="P:response to oxidative stress"/>
    <property type="evidence" value="ECO:0007669"/>
    <property type="project" value="InterPro"/>
</dbReference>
<dbReference type="SUPFAM" id="SSF48113">
    <property type="entry name" value="Heme-dependent peroxidases"/>
    <property type="match status" value="1"/>
</dbReference>
<evidence type="ECO:0000256" key="8">
    <source>
        <dbReference type="ARBA" id="ARBA00023002"/>
    </source>
</evidence>
<evidence type="ECO:0000256" key="15">
    <source>
        <dbReference type="SAM" id="SignalP"/>
    </source>
</evidence>
<evidence type="ECO:0000256" key="11">
    <source>
        <dbReference type="PIRSR" id="PIRSR600823-3"/>
    </source>
</evidence>
<keyword evidence="11" id="KW-0106">Calcium</keyword>
<feature type="site" description="Transition state stabilizer" evidence="12">
    <location>
        <position position="62"/>
    </location>
</feature>
<feature type="domain" description="Plant heme peroxidase family profile" evidence="16">
    <location>
        <begin position="25"/>
        <end position="199"/>
    </location>
</feature>
<evidence type="ECO:0000259" key="16">
    <source>
        <dbReference type="PROSITE" id="PS50873"/>
    </source>
</evidence>
<keyword evidence="6" id="KW-0349">Heme</keyword>
<gene>
    <name evidence="17" type="ORF">CDL15_Pgr016021</name>
</gene>
<evidence type="ECO:0000256" key="13">
    <source>
        <dbReference type="PIRSR" id="PIRSR600823-5"/>
    </source>
</evidence>
<feature type="binding site" evidence="11">
    <location>
        <position position="74"/>
    </location>
    <ligand>
        <name>Ca(2+)</name>
        <dbReference type="ChEBI" id="CHEBI:29108"/>
        <label>1</label>
    </ligand>
</feature>
<feature type="binding site" evidence="11">
    <location>
        <position position="76"/>
    </location>
    <ligand>
        <name>Ca(2+)</name>
        <dbReference type="ChEBI" id="CHEBI:29108"/>
        <label>1</label>
    </ligand>
</feature>
<dbReference type="PANTHER" id="PTHR31517:SF48">
    <property type="entry name" value="PEROXIDASE 16-RELATED"/>
    <property type="match status" value="1"/>
</dbReference>
<protein>
    <recommendedName>
        <fullName evidence="4">peroxidase</fullName>
        <ecNumber evidence="4">1.11.1.7</ecNumber>
    </recommendedName>
</protein>
<keyword evidence="8" id="KW-0560">Oxidoreductase</keyword>
<evidence type="ECO:0000256" key="4">
    <source>
        <dbReference type="ARBA" id="ARBA00012313"/>
    </source>
</evidence>
<dbReference type="GO" id="GO:0020037">
    <property type="term" value="F:heme binding"/>
    <property type="evidence" value="ECO:0007669"/>
    <property type="project" value="InterPro"/>
</dbReference>
<dbReference type="InterPro" id="IPR002016">
    <property type="entry name" value="Haem_peroxidase"/>
</dbReference>
<keyword evidence="9" id="KW-0408">Iron</keyword>
<evidence type="ECO:0000256" key="6">
    <source>
        <dbReference type="ARBA" id="ARBA00022617"/>
    </source>
</evidence>
<dbReference type="Pfam" id="PF00141">
    <property type="entry name" value="peroxidase"/>
    <property type="match status" value="1"/>
</dbReference>
<dbReference type="PRINTS" id="PR00458">
    <property type="entry name" value="PEROXIDASE"/>
</dbReference>
<feature type="chain" id="PRO_5012058397" description="peroxidase" evidence="15">
    <location>
        <begin position="24"/>
        <end position="212"/>
    </location>
</feature>
<organism evidence="17 18">
    <name type="scientific">Punica granatum</name>
    <name type="common">Pomegranate</name>
    <dbReference type="NCBI Taxonomy" id="22663"/>
    <lineage>
        <taxon>Eukaryota</taxon>
        <taxon>Viridiplantae</taxon>
        <taxon>Streptophyta</taxon>
        <taxon>Embryophyta</taxon>
        <taxon>Tracheophyta</taxon>
        <taxon>Spermatophyta</taxon>
        <taxon>Magnoliopsida</taxon>
        <taxon>eudicotyledons</taxon>
        <taxon>Gunneridae</taxon>
        <taxon>Pentapetalae</taxon>
        <taxon>rosids</taxon>
        <taxon>malvids</taxon>
        <taxon>Myrtales</taxon>
        <taxon>Lythraceae</taxon>
        <taxon>Punica</taxon>
    </lineage>
</organism>
<comment type="catalytic activity">
    <reaction evidence="1">
        <text>2 a phenolic donor + H2O2 = 2 a phenolic radical donor + 2 H2O</text>
        <dbReference type="Rhea" id="RHEA:56136"/>
        <dbReference type="ChEBI" id="CHEBI:15377"/>
        <dbReference type="ChEBI" id="CHEBI:16240"/>
        <dbReference type="ChEBI" id="CHEBI:139520"/>
        <dbReference type="ChEBI" id="CHEBI:139521"/>
        <dbReference type="EC" id="1.11.1.7"/>
    </reaction>
</comment>
<dbReference type="Gene3D" id="1.10.520.10">
    <property type="match status" value="1"/>
</dbReference>
<feature type="binding site" evidence="11">
    <location>
        <position position="87"/>
    </location>
    <ligand>
        <name>Ca(2+)</name>
        <dbReference type="ChEBI" id="CHEBI:29108"/>
        <label>1</label>
    </ligand>
</feature>
<dbReference type="PROSITE" id="PS50873">
    <property type="entry name" value="PEROXIDASE_4"/>
    <property type="match status" value="1"/>
</dbReference>
<proteinExistence type="inferred from homology"/>
<evidence type="ECO:0000256" key="1">
    <source>
        <dbReference type="ARBA" id="ARBA00000189"/>
    </source>
</evidence>
<evidence type="ECO:0000256" key="2">
    <source>
        <dbReference type="ARBA" id="ARBA00001970"/>
    </source>
</evidence>
<evidence type="ECO:0000256" key="5">
    <source>
        <dbReference type="ARBA" id="ARBA00022559"/>
    </source>
</evidence>
<keyword evidence="15" id="KW-0732">Signal</keyword>
<evidence type="ECO:0000313" key="18">
    <source>
        <dbReference type="Proteomes" id="UP000197138"/>
    </source>
</evidence>